<organism evidence="2 3">
    <name type="scientific">Ilex paraguariensis</name>
    <name type="common">yerba mate</name>
    <dbReference type="NCBI Taxonomy" id="185542"/>
    <lineage>
        <taxon>Eukaryota</taxon>
        <taxon>Viridiplantae</taxon>
        <taxon>Streptophyta</taxon>
        <taxon>Embryophyta</taxon>
        <taxon>Tracheophyta</taxon>
        <taxon>Spermatophyta</taxon>
        <taxon>Magnoliopsida</taxon>
        <taxon>eudicotyledons</taxon>
        <taxon>Gunneridae</taxon>
        <taxon>Pentapetalae</taxon>
        <taxon>asterids</taxon>
        <taxon>campanulids</taxon>
        <taxon>Aquifoliales</taxon>
        <taxon>Aquifoliaceae</taxon>
        <taxon>Ilex</taxon>
    </lineage>
</organism>
<dbReference type="EMBL" id="CAUOFW020000462">
    <property type="protein sequence ID" value="CAK9134526.1"/>
    <property type="molecule type" value="Genomic_DNA"/>
</dbReference>
<feature type="region of interest" description="Disordered" evidence="1">
    <location>
        <begin position="29"/>
        <end position="53"/>
    </location>
</feature>
<evidence type="ECO:0000313" key="2">
    <source>
        <dbReference type="EMBL" id="CAK9134526.1"/>
    </source>
</evidence>
<gene>
    <name evidence="2" type="ORF">ILEXP_LOCUS1461</name>
</gene>
<accession>A0ABC8QP89</accession>
<evidence type="ECO:0000313" key="3">
    <source>
        <dbReference type="Proteomes" id="UP001642360"/>
    </source>
</evidence>
<protein>
    <submittedName>
        <fullName evidence="2">Uncharacterized protein</fullName>
    </submittedName>
</protein>
<reference evidence="2 3" key="1">
    <citation type="submission" date="2024-02" db="EMBL/GenBank/DDBJ databases">
        <authorList>
            <person name="Vignale AGUSTIN F."/>
            <person name="Sosa J E."/>
            <person name="Modenutti C."/>
        </authorList>
    </citation>
    <scope>NUCLEOTIDE SEQUENCE [LARGE SCALE GENOMIC DNA]</scope>
</reference>
<proteinExistence type="predicted"/>
<evidence type="ECO:0000256" key="1">
    <source>
        <dbReference type="SAM" id="MobiDB-lite"/>
    </source>
</evidence>
<keyword evidence="3" id="KW-1185">Reference proteome</keyword>
<dbReference type="AlphaFoldDB" id="A0ABC8QP89"/>
<dbReference type="Proteomes" id="UP001642360">
    <property type="component" value="Unassembled WGS sequence"/>
</dbReference>
<sequence length="93" mass="10605">MAKPGVPIKRNSSAELVLYANSRLYYGTRDGGDARNVHPSGHKMGKRDDYDIRRSDTLHSSIPRDTSEAGRRRLLPLRMPCPVNRQYPSYTFL</sequence>
<feature type="non-terminal residue" evidence="2">
    <location>
        <position position="93"/>
    </location>
</feature>
<name>A0ABC8QP89_9AQUA</name>
<comment type="caution">
    <text evidence="2">The sequence shown here is derived from an EMBL/GenBank/DDBJ whole genome shotgun (WGS) entry which is preliminary data.</text>
</comment>